<gene>
    <name evidence="7" type="primary">panB</name>
    <name evidence="12" type="ORF">BE15_45205</name>
</gene>
<dbReference type="GO" id="GO:0005737">
    <property type="term" value="C:cytoplasm"/>
    <property type="evidence" value="ECO:0007669"/>
    <property type="project" value="UniProtKB-SubCell"/>
</dbReference>
<comment type="pathway">
    <text evidence="1 7">Cofactor biosynthesis; (R)-pantothenate biosynthesis; (R)-pantoate from 3-methyl-2-oxobutanoate: step 1/2.</text>
</comment>
<dbReference type="NCBIfam" id="TIGR00222">
    <property type="entry name" value="panB"/>
    <property type="match status" value="1"/>
</dbReference>
<feature type="active site" description="Proton acceptor" evidence="7 8">
    <location>
        <position position="200"/>
    </location>
</feature>
<dbReference type="GO" id="GO:0003864">
    <property type="term" value="F:3-methyl-2-oxobutanoate hydroxymethyltransferase activity"/>
    <property type="evidence" value="ECO:0007669"/>
    <property type="project" value="UniProtKB-UniRule"/>
</dbReference>
<dbReference type="PANTHER" id="PTHR20881:SF0">
    <property type="entry name" value="3-METHYL-2-OXOBUTANOATE HYDROXYMETHYLTRANSFERASE"/>
    <property type="match status" value="1"/>
</dbReference>
<dbReference type="Gene3D" id="3.20.20.60">
    <property type="entry name" value="Phosphoenolpyruvate-binding domains"/>
    <property type="match status" value="1"/>
</dbReference>
<evidence type="ECO:0000256" key="4">
    <source>
        <dbReference type="ARBA" id="ARBA00022655"/>
    </source>
</evidence>
<evidence type="ECO:0000313" key="13">
    <source>
        <dbReference type="Proteomes" id="UP000075260"/>
    </source>
</evidence>
<feature type="region of interest" description="Disordered" evidence="11">
    <location>
        <begin position="1"/>
        <end position="24"/>
    </location>
</feature>
<dbReference type="GO" id="GO:0032259">
    <property type="term" value="P:methylation"/>
    <property type="evidence" value="ECO:0007669"/>
    <property type="project" value="UniProtKB-KW"/>
</dbReference>
<evidence type="ECO:0000256" key="9">
    <source>
        <dbReference type="PIRSR" id="PIRSR000388-2"/>
    </source>
</evidence>
<organism evidence="12 13">
    <name type="scientific">Sorangium cellulosum</name>
    <name type="common">Polyangium cellulosum</name>
    <dbReference type="NCBI Taxonomy" id="56"/>
    <lineage>
        <taxon>Bacteria</taxon>
        <taxon>Pseudomonadati</taxon>
        <taxon>Myxococcota</taxon>
        <taxon>Polyangia</taxon>
        <taxon>Polyangiales</taxon>
        <taxon>Polyangiaceae</taxon>
        <taxon>Sorangium</taxon>
    </lineage>
</organism>
<evidence type="ECO:0000256" key="11">
    <source>
        <dbReference type="SAM" id="MobiDB-lite"/>
    </source>
</evidence>
<evidence type="ECO:0000313" key="12">
    <source>
        <dbReference type="EMBL" id="KYF64227.1"/>
    </source>
</evidence>
<feature type="binding site" evidence="7 10">
    <location>
        <position position="101"/>
    </location>
    <ligand>
        <name>Mg(2+)</name>
        <dbReference type="ChEBI" id="CHEBI:18420"/>
    </ligand>
</feature>
<keyword evidence="4 7" id="KW-0566">Pantothenate biosynthesis</keyword>
<dbReference type="RefSeq" id="WP_061611815.1">
    <property type="nucleotide sequence ID" value="NZ_CP162579.1"/>
</dbReference>
<feature type="binding site" evidence="7 9">
    <location>
        <position position="131"/>
    </location>
    <ligand>
        <name>3-methyl-2-oxobutanoate</name>
        <dbReference type="ChEBI" id="CHEBI:11851"/>
    </ligand>
</feature>
<dbReference type="GO" id="GO:0000287">
    <property type="term" value="F:magnesium ion binding"/>
    <property type="evidence" value="ECO:0007669"/>
    <property type="project" value="TreeGrafter"/>
</dbReference>
<feature type="region of interest" description="Disordered" evidence="11">
    <location>
        <begin position="278"/>
        <end position="315"/>
    </location>
</feature>
<dbReference type="SUPFAM" id="SSF51621">
    <property type="entry name" value="Phosphoenolpyruvate/pyruvate domain"/>
    <property type="match status" value="1"/>
</dbReference>
<evidence type="ECO:0000256" key="7">
    <source>
        <dbReference type="HAMAP-Rule" id="MF_00156"/>
    </source>
</evidence>
<comment type="cofactor">
    <cofactor evidence="7 10">
        <name>Mg(2+)</name>
        <dbReference type="ChEBI" id="CHEBI:18420"/>
    </cofactor>
    <text evidence="7 10">Binds 1 Mg(2+) ion per subunit.</text>
</comment>
<dbReference type="Pfam" id="PF02548">
    <property type="entry name" value="Pantoate_transf"/>
    <property type="match status" value="1"/>
</dbReference>
<feature type="compositionally biased region" description="Low complexity" evidence="11">
    <location>
        <begin position="284"/>
        <end position="299"/>
    </location>
</feature>
<dbReference type="PANTHER" id="PTHR20881">
    <property type="entry name" value="3-METHYL-2-OXOBUTANOATE HYDROXYMETHYLTRANSFERASE"/>
    <property type="match status" value="1"/>
</dbReference>
<comment type="function">
    <text evidence="6 7">Catalyzes the reversible reaction in which hydroxymethyl group from 5,10-methylenetetrahydrofolate is transferred onto alpha-ketoisovalerate to form ketopantoate.</text>
</comment>
<dbReference type="InterPro" id="IPR015813">
    <property type="entry name" value="Pyrv/PenolPyrv_kinase-like_dom"/>
</dbReference>
<evidence type="ECO:0000256" key="1">
    <source>
        <dbReference type="ARBA" id="ARBA00005033"/>
    </source>
</evidence>
<feature type="binding site" evidence="7 10">
    <location>
        <position position="133"/>
    </location>
    <ligand>
        <name>Mg(2+)</name>
        <dbReference type="ChEBI" id="CHEBI:18420"/>
    </ligand>
</feature>
<dbReference type="EC" id="2.1.2.11" evidence="7"/>
<comment type="caution">
    <text evidence="12">The sequence shown here is derived from an EMBL/GenBank/DDBJ whole genome shotgun (WGS) entry which is preliminary data.</text>
</comment>
<feature type="compositionally biased region" description="Gly residues" evidence="11">
    <location>
        <begin position="1"/>
        <end position="12"/>
    </location>
</feature>
<comment type="subcellular location">
    <subcellularLocation>
        <location evidence="7">Cytoplasm</location>
    </subcellularLocation>
</comment>
<reference evidence="12 13" key="1">
    <citation type="submission" date="2014-02" db="EMBL/GenBank/DDBJ databases">
        <title>The small core and large imbalanced accessory genome model reveals a collaborative survival strategy of Sorangium cellulosum strains in nature.</title>
        <authorList>
            <person name="Han K."/>
            <person name="Peng R."/>
            <person name="Blom J."/>
            <person name="Li Y.-Z."/>
        </authorList>
    </citation>
    <scope>NUCLEOTIDE SEQUENCE [LARGE SCALE GENOMIC DNA]</scope>
    <source>
        <strain evidence="12 13">So0008-312</strain>
    </source>
</reference>
<dbReference type="CDD" id="cd06557">
    <property type="entry name" value="KPHMT-like"/>
    <property type="match status" value="1"/>
</dbReference>
<keyword evidence="5 7" id="KW-0808">Transferase</keyword>
<keyword evidence="7 10" id="KW-0479">Metal-binding</keyword>
<dbReference type="HAMAP" id="MF_00156">
    <property type="entry name" value="PanB"/>
    <property type="match status" value="1"/>
</dbReference>
<dbReference type="GO" id="GO:0015940">
    <property type="term" value="P:pantothenate biosynthetic process"/>
    <property type="evidence" value="ECO:0007669"/>
    <property type="project" value="UniProtKB-UniRule"/>
</dbReference>
<name>A0A150Q8C6_SORCE</name>
<dbReference type="EMBL" id="JEMA01000927">
    <property type="protein sequence ID" value="KYF64227.1"/>
    <property type="molecule type" value="Genomic_DNA"/>
</dbReference>
<feature type="binding site" evidence="7 9">
    <location>
        <position position="101"/>
    </location>
    <ligand>
        <name>3-methyl-2-oxobutanoate</name>
        <dbReference type="ChEBI" id="CHEBI:11851"/>
    </ligand>
</feature>
<comment type="similarity">
    <text evidence="2 7">Belongs to the PanB family.</text>
</comment>
<sequence>MYGPQGNGGGGARRPAQRSAKVTVPEIRSRKGISPIAMVTAYDFTMARLLDEGGADLLLVGDSLGMVVQGHTTTLPVTVEEICYHGRAVARGARRAHVVGDMPFMSFQLSPVHALENAGRMMKEGSFESIKLEGGAEIAEHVRRIVAAGIPVMGHLGLTPQSVHAMGGFKVQGKGDEAAERLIADARILDEAGVYAIVLEAIPPDLAQEVTAAVSVPTIGIGAGAGCDGQVLVCYDLLGMFRELTPKFAKRFAEVGDQIVEATRAYVDEVQSRTFPAAEHSFKPNGPRRAPAVAAAPAKPEFPPADEIPAHWQTH</sequence>
<feature type="binding site" evidence="7 10">
    <location>
        <position position="62"/>
    </location>
    <ligand>
        <name>Mg(2+)</name>
        <dbReference type="ChEBI" id="CHEBI:18420"/>
    </ligand>
</feature>
<dbReference type="AlphaFoldDB" id="A0A150Q8C6"/>
<proteinExistence type="inferred from homology"/>
<dbReference type="FunFam" id="3.20.20.60:FF:000003">
    <property type="entry name" value="3-methyl-2-oxobutanoate hydroxymethyltransferase"/>
    <property type="match status" value="1"/>
</dbReference>
<evidence type="ECO:0000256" key="5">
    <source>
        <dbReference type="ARBA" id="ARBA00022679"/>
    </source>
</evidence>
<comment type="catalytic activity">
    <reaction evidence="7">
        <text>(6R)-5,10-methylene-5,6,7,8-tetrahydrofolate + 3-methyl-2-oxobutanoate + H2O = 2-dehydropantoate + (6S)-5,6,7,8-tetrahydrofolate</text>
        <dbReference type="Rhea" id="RHEA:11824"/>
        <dbReference type="ChEBI" id="CHEBI:11561"/>
        <dbReference type="ChEBI" id="CHEBI:11851"/>
        <dbReference type="ChEBI" id="CHEBI:15377"/>
        <dbReference type="ChEBI" id="CHEBI:15636"/>
        <dbReference type="ChEBI" id="CHEBI:57453"/>
        <dbReference type="EC" id="2.1.2.11"/>
    </reaction>
</comment>
<dbReference type="PIRSF" id="PIRSF000388">
    <property type="entry name" value="Pantoate_hydroxy_MeTrfase"/>
    <property type="match status" value="1"/>
</dbReference>
<evidence type="ECO:0000256" key="2">
    <source>
        <dbReference type="ARBA" id="ARBA00008676"/>
    </source>
</evidence>
<dbReference type="NCBIfam" id="NF001452">
    <property type="entry name" value="PRK00311.1"/>
    <property type="match status" value="1"/>
</dbReference>
<protein>
    <recommendedName>
        <fullName evidence="7">3-methyl-2-oxobutanoate hydroxymethyltransferase</fullName>
        <ecNumber evidence="7">2.1.2.11</ecNumber>
    </recommendedName>
    <alternativeName>
        <fullName evidence="7">Ketopantoate hydroxymethyltransferase</fullName>
        <shortName evidence="7">KPHMT</shortName>
    </alternativeName>
</protein>
<keyword evidence="7 10" id="KW-0460">Magnesium</keyword>
<dbReference type="InterPro" id="IPR040442">
    <property type="entry name" value="Pyrv_kinase-like_dom_sf"/>
</dbReference>
<accession>A0A150Q8C6</accession>
<dbReference type="Proteomes" id="UP000075260">
    <property type="component" value="Unassembled WGS sequence"/>
</dbReference>
<dbReference type="OrthoDB" id="9781789at2"/>
<dbReference type="GO" id="GO:0008168">
    <property type="term" value="F:methyltransferase activity"/>
    <property type="evidence" value="ECO:0007669"/>
    <property type="project" value="UniProtKB-KW"/>
</dbReference>
<evidence type="ECO:0000256" key="3">
    <source>
        <dbReference type="ARBA" id="ARBA00011424"/>
    </source>
</evidence>
<evidence type="ECO:0000256" key="8">
    <source>
        <dbReference type="PIRSR" id="PIRSR000388-1"/>
    </source>
</evidence>
<comment type="subunit">
    <text evidence="3 7">Homodecamer; pentamer of dimers.</text>
</comment>
<evidence type="ECO:0000256" key="6">
    <source>
        <dbReference type="ARBA" id="ARBA00056497"/>
    </source>
</evidence>
<dbReference type="InterPro" id="IPR003700">
    <property type="entry name" value="Pantoate_hydroxy_MeTrfase"/>
</dbReference>
<keyword evidence="12" id="KW-0489">Methyltransferase</keyword>
<evidence type="ECO:0000256" key="10">
    <source>
        <dbReference type="PIRSR" id="PIRSR000388-3"/>
    </source>
</evidence>
<keyword evidence="7" id="KW-0963">Cytoplasm</keyword>
<feature type="binding site" evidence="7 9">
    <location>
        <begin position="62"/>
        <end position="63"/>
    </location>
    <ligand>
        <name>3-methyl-2-oxobutanoate</name>
        <dbReference type="ChEBI" id="CHEBI:11851"/>
    </ligand>
</feature>
<dbReference type="UniPathway" id="UPA00028">
    <property type="reaction ID" value="UER00003"/>
</dbReference>